<dbReference type="AlphaFoldDB" id="A0A7X6R2E1"/>
<comment type="caution">
    <text evidence="1">The sequence shown here is derived from an EMBL/GenBank/DDBJ whole genome shotgun (WGS) entry which is preliminary data.</text>
</comment>
<dbReference type="Proteomes" id="UP000540698">
    <property type="component" value="Unassembled WGS sequence"/>
</dbReference>
<reference evidence="1 2" key="1">
    <citation type="submission" date="2020-04" db="EMBL/GenBank/DDBJ databases">
        <title>MicrobeNet Type strains.</title>
        <authorList>
            <person name="Nicholson A.C."/>
        </authorList>
    </citation>
    <scope>NUCLEOTIDE SEQUENCE [LARGE SCALE GENOMIC DNA]</scope>
    <source>
        <strain evidence="1 2">DSM 44956</strain>
    </source>
</reference>
<name>A0A7X6R2E1_9NOCA</name>
<gene>
    <name evidence="1" type="ORF">HGB38_08360</name>
</gene>
<sequence>MGTVPASATTEIYFRAAAATLVEAATVLADFGCSPVDVSGILHRLRRVEHALGVIMANLSAALASGPVAADRAQFSELGEALGRVLERTHAAAALAAAHVITAVPDEVLEVVVTIGRCAQLTAAALGACGQPLLGSYRAELLRLAVHAERTFTRWSLARPRTGGDPTAELGGALVSVVHAFLAVGHAAAVVIPE</sequence>
<dbReference type="EMBL" id="JAAXOS010000003">
    <property type="protein sequence ID" value="NKY26228.1"/>
    <property type="molecule type" value="Genomic_DNA"/>
</dbReference>
<protein>
    <submittedName>
        <fullName evidence="1">Uncharacterized protein</fullName>
    </submittedName>
</protein>
<dbReference type="RefSeq" id="WP_157114006.1">
    <property type="nucleotide sequence ID" value="NZ_JAAXOS010000003.1"/>
</dbReference>
<accession>A0A7X6R2E1</accession>
<organism evidence="1 2">
    <name type="scientific">Nocardia gamkensis</name>
    <dbReference type="NCBI Taxonomy" id="352869"/>
    <lineage>
        <taxon>Bacteria</taxon>
        <taxon>Bacillati</taxon>
        <taxon>Actinomycetota</taxon>
        <taxon>Actinomycetes</taxon>
        <taxon>Mycobacteriales</taxon>
        <taxon>Nocardiaceae</taxon>
        <taxon>Nocardia</taxon>
    </lineage>
</organism>
<proteinExistence type="predicted"/>
<evidence type="ECO:0000313" key="2">
    <source>
        <dbReference type="Proteomes" id="UP000540698"/>
    </source>
</evidence>
<evidence type="ECO:0000313" key="1">
    <source>
        <dbReference type="EMBL" id="NKY26228.1"/>
    </source>
</evidence>
<keyword evidence="2" id="KW-1185">Reference proteome</keyword>